<gene>
    <name evidence="1" type="ordered locus">CCNA_03665</name>
</gene>
<dbReference type="KEGG" id="ccs:CCNA_03665"/>
<dbReference type="RefSeq" id="YP_002519038.1">
    <property type="nucleotide sequence ID" value="NC_011916.1"/>
</dbReference>
<sequence length="1079" mass="111821">MMAEASTEPTPDNAARTAPSPRARLVDLGLEAVSLSMLAVIATGLVVWSGRREISRELAESWLRERGIEAAVQLEDVDATGFVGTVRLGPRNAPIFTADRLEVAYDLSTPWSGGAFVIQTKAVRIVRPRIAASLDAKGLRLGALQPLIDEVLKAPRRPDAPLPTILIENARLDLTTPGGRARITGDASLDEGQLRRLDARLAPLRYAVRDLAIDARGASVTARKRGDRLTIEVTLALDSLETSAADLAGTTARLSADLPYPDLARMTAQGPLAAQLALRADTARLSDGQIEGLAADLSWNGRLDGGTRDFALMGKGRAALRGDRLSAPSLQARDTTLALALDRIEGERRDGRLSLRGATTAELRAGQAIAGGVAVRNLRGQGASESLALATDAQGARLEGPLKIETRADRLAIGALALASARLAASGRIGQDAQGLTLSLQGAASGASGISGPDAERFAALIPKPAYGAPLSRALGTFELAAPGLGLEIADGRTRVTLSREASLSAPNGALLTAAAPGGLLLDAGPSGARGGLRAVLSGGGLPTVRLAASDWRAVGGVVTSPLTLAAEGFDLPPVQGVTGQIDGQARIAGGRFTLVTRQCAPVTAKAYALGESPVTAIKALVCPTAAPLLAAGPGGWSAGLRFQDGEGALASAQARLETIRGEASLGGTRGFERAQVRVDSAAVADAAPERRFNPILARGRLGLSSGLWTGDFQATTPVGAPLGAIRLRHVVATGRGQADIDASKLAFAPGGLQPGELSPMAAFARQAKGPASFTGVFAWDQAGATSRGRLVADRIDFTSPIGFVATLDGAVDFTSLAPLASAPDQTMRVVKIDSLVPLTGVESVFQLGAEMLHVSKATFEAAKGRVSIEPIDVPLGADKTIKGAIVIQHLDLGELIAASSLADRIKIDAVVDGRLPFTFGPEGLRFQNGQVRAIQPGRLEIARTALSNVAASPADAPGAPPSQPPGQVNAIQDFAYQAMENLAFDQLEAGVNSTDNGRLGILFHVKGQHAPKVAEKARVGILDLLRGRAFDKRIALPAKTPVDLTLDTSLNFDELLDAWRRSIAGEDTEPPRSGPVQP</sequence>
<keyword evidence="2" id="KW-1185">Reference proteome</keyword>
<dbReference type="GeneID" id="7329756"/>
<dbReference type="OrthoDB" id="7597031at2"/>
<dbReference type="EMBL" id="CP001340">
    <property type="protein sequence ID" value="ACL97130.1"/>
    <property type="molecule type" value="Genomic_DNA"/>
</dbReference>
<dbReference type="AlphaFoldDB" id="A0A0H3CCS4"/>
<evidence type="ECO:0000313" key="2">
    <source>
        <dbReference type="Proteomes" id="UP000001364"/>
    </source>
</evidence>
<dbReference type="InterPro" id="IPR021730">
    <property type="entry name" value="YdbH"/>
</dbReference>
<dbReference type="Pfam" id="PF11739">
    <property type="entry name" value="YdbH-like"/>
    <property type="match status" value="1"/>
</dbReference>
<name>A0A0H3CCS4_CAUVN</name>
<organism evidence="1 2">
    <name type="scientific">Caulobacter vibrioides (strain NA1000 / CB15N)</name>
    <name type="common">Caulobacter crescentus</name>
    <dbReference type="NCBI Taxonomy" id="565050"/>
    <lineage>
        <taxon>Bacteria</taxon>
        <taxon>Pseudomonadati</taxon>
        <taxon>Pseudomonadota</taxon>
        <taxon>Alphaproteobacteria</taxon>
        <taxon>Caulobacterales</taxon>
        <taxon>Caulobacteraceae</taxon>
        <taxon>Caulobacter</taxon>
    </lineage>
</organism>
<dbReference type="RefSeq" id="WP_010921380.1">
    <property type="nucleotide sequence ID" value="NC_011916.1"/>
</dbReference>
<dbReference type="HOGENOM" id="CLU_286326_0_0_5"/>
<evidence type="ECO:0000313" key="1">
    <source>
        <dbReference type="EMBL" id="ACL97130.1"/>
    </source>
</evidence>
<accession>A0A0H3CCS4</accession>
<protein>
    <submittedName>
        <fullName evidence="1">DctA-YdbH superfamily protein</fullName>
    </submittedName>
</protein>
<proteinExistence type="predicted"/>
<dbReference type="Proteomes" id="UP000001364">
    <property type="component" value="Chromosome"/>
</dbReference>
<reference evidence="1 2" key="1">
    <citation type="journal article" date="2010" name="J. Bacteriol.">
        <title>The genetic basis of laboratory adaptation in Caulobacter crescentus.</title>
        <authorList>
            <person name="Marks M.E."/>
            <person name="Castro-Rojas C.M."/>
            <person name="Teiling C."/>
            <person name="Du L."/>
            <person name="Kapatral V."/>
            <person name="Walunas T.L."/>
            <person name="Crosson S."/>
        </authorList>
    </citation>
    <scope>NUCLEOTIDE SEQUENCE [LARGE SCALE GENOMIC DNA]</scope>
    <source>
        <strain evidence="2">NA1000 / CB15N</strain>
    </source>
</reference>
<dbReference type="PATRIC" id="fig|565050.3.peg.3572"/>